<feature type="chain" id="PRO_5009526934" description="Channel protein TolC" evidence="9">
    <location>
        <begin position="20"/>
        <end position="440"/>
    </location>
</feature>
<dbReference type="NCBIfam" id="TIGR01844">
    <property type="entry name" value="type_I_sec_TolC"/>
    <property type="match status" value="1"/>
</dbReference>
<dbReference type="GO" id="GO:0015562">
    <property type="term" value="F:efflux transmembrane transporter activity"/>
    <property type="evidence" value="ECO:0007669"/>
    <property type="project" value="InterPro"/>
</dbReference>
<dbReference type="Pfam" id="PF02321">
    <property type="entry name" value="OEP"/>
    <property type="match status" value="2"/>
</dbReference>
<dbReference type="InterPro" id="IPR010130">
    <property type="entry name" value="T1SS_OMP_TolC"/>
</dbReference>
<keyword evidence="5" id="KW-0812">Transmembrane</keyword>
<feature type="signal peptide" evidence="9">
    <location>
        <begin position="1"/>
        <end position="19"/>
    </location>
</feature>
<feature type="coiled-coil region" evidence="8">
    <location>
        <begin position="317"/>
        <end position="344"/>
    </location>
</feature>
<comment type="caution">
    <text evidence="10">The sequence shown here is derived from an EMBL/GenBank/DDBJ whole genome shotgun (WGS) entry which is preliminary data.</text>
</comment>
<dbReference type="STRING" id="1817768.A3A87_04565"/>
<dbReference type="Gene3D" id="1.20.1600.10">
    <property type="entry name" value="Outer membrane efflux proteins (OEP)"/>
    <property type="match status" value="1"/>
</dbReference>
<dbReference type="PANTHER" id="PTHR30026:SF20">
    <property type="entry name" value="OUTER MEMBRANE PROTEIN TOLC"/>
    <property type="match status" value="1"/>
</dbReference>
<evidence type="ECO:0000256" key="1">
    <source>
        <dbReference type="ARBA" id="ARBA00004442"/>
    </source>
</evidence>
<keyword evidence="3" id="KW-0813">Transport</keyword>
<comment type="similarity">
    <text evidence="2">Belongs to the outer membrane factor (OMF) (TC 1.B.17) family.</text>
</comment>
<evidence type="ECO:0000256" key="8">
    <source>
        <dbReference type="SAM" id="Coils"/>
    </source>
</evidence>
<dbReference type="GO" id="GO:0015288">
    <property type="term" value="F:porin activity"/>
    <property type="evidence" value="ECO:0007669"/>
    <property type="project" value="TreeGrafter"/>
</dbReference>
<keyword evidence="9" id="KW-0732">Signal</keyword>
<dbReference type="EMBL" id="MFTC01000043">
    <property type="protein sequence ID" value="OGI51347.1"/>
    <property type="molecule type" value="Genomic_DNA"/>
</dbReference>
<dbReference type="Proteomes" id="UP000179037">
    <property type="component" value="Unassembled WGS sequence"/>
</dbReference>
<evidence type="ECO:0000313" key="11">
    <source>
        <dbReference type="Proteomes" id="UP000179037"/>
    </source>
</evidence>
<dbReference type="GO" id="GO:1990281">
    <property type="term" value="C:efflux pump complex"/>
    <property type="evidence" value="ECO:0007669"/>
    <property type="project" value="TreeGrafter"/>
</dbReference>
<evidence type="ECO:0000256" key="5">
    <source>
        <dbReference type="ARBA" id="ARBA00022692"/>
    </source>
</evidence>
<evidence type="ECO:0000256" key="4">
    <source>
        <dbReference type="ARBA" id="ARBA00022452"/>
    </source>
</evidence>
<evidence type="ECO:0000256" key="9">
    <source>
        <dbReference type="SAM" id="SignalP"/>
    </source>
</evidence>
<name>A0A1F6U1W0_9PROT</name>
<gene>
    <name evidence="10" type="ORF">A3A87_04565</name>
</gene>
<keyword evidence="7" id="KW-0998">Cell outer membrane</keyword>
<evidence type="ECO:0000256" key="3">
    <source>
        <dbReference type="ARBA" id="ARBA00022448"/>
    </source>
</evidence>
<dbReference type="GO" id="GO:0009279">
    <property type="term" value="C:cell outer membrane"/>
    <property type="evidence" value="ECO:0007669"/>
    <property type="project" value="UniProtKB-SubCell"/>
</dbReference>
<proteinExistence type="inferred from homology"/>
<keyword evidence="4" id="KW-1134">Transmembrane beta strand</keyword>
<dbReference type="AlphaFoldDB" id="A0A1F6U1W0"/>
<comment type="subcellular location">
    <subcellularLocation>
        <location evidence="1">Cell outer membrane</location>
    </subcellularLocation>
</comment>
<dbReference type="InterPro" id="IPR003423">
    <property type="entry name" value="OMP_efflux"/>
</dbReference>
<evidence type="ECO:0000313" key="10">
    <source>
        <dbReference type="EMBL" id="OGI51347.1"/>
    </source>
</evidence>
<dbReference type="SUPFAM" id="SSF56954">
    <property type="entry name" value="Outer membrane efflux proteins (OEP)"/>
    <property type="match status" value="1"/>
</dbReference>
<evidence type="ECO:0000256" key="6">
    <source>
        <dbReference type="ARBA" id="ARBA00023136"/>
    </source>
</evidence>
<keyword evidence="6" id="KW-0472">Membrane</keyword>
<keyword evidence="8" id="KW-0175">Coiled coil</keyword>
<evidence type="ECO:0000256" key="7">
    <source>
        <dbReference type="ARBA" id="ARBA00023237"/>
    </source>
</evidence>
<evidence type="ECO:0008006" key="12">
    <source>
        <dbReference type="Google" id="ProtNLM"/>
    </source>
</evidence>
<reference evidence="10 11" key="1">
    <citation type="journal article" date="2016" name="Nat. Commun.">
        <title>Thousands of microbial genomes shed light on interconnected biogeochemical processes in an aquifer system.</title>
        <authorList>
            <person name="Anantharaman K."/>
            <person name="Brown C.T."/>
            <person name="Hug L.A."/>
            <person name="Sharon I."/>
            <person name="Castelle C.J."/>
            <person name="Probst A.J."/>
            <person name="Thomas B.C."/>
            <person name="Singh A."/>
            <person name="Wilkins M.J."/>
            <person name="Karaoz U."/>
            <person name="Brodie E.L."/>
            <person name="Williams K.H."/>
            <person name="Hubbard S.S."/>
            <person name="Banfield J.F."/>
        </authorList>
    </citation>
    <scope>NUCLEOTIDE SEQUENCE [LARGE SCALE GENOMIC DNA]</scope>
</reference>
<dbReference type="PANTHER" id="PTHR30026">
    <property type="entry name" value="OUTER MEMBRANE PROTEIN TOLC"/>
    <property type="match status" value="1"/>
</dbReference>
<sequence>MKRLLSLLFLCTLCLPVMAADLVEIYGQAKASDPAWRAAQAGRLAGAEKAPQGRALLLPTLGLSAGKSESDQRVKTPTINNTFRYGTDSYNLQLTQPLYRKQNTAGYAQGIAGANVAEHEFELARQDLILRVTRAYFDVLAAQDVLNFAVTEKEAIGRQLALAKRNFAVGSATLVDVHEAQARYDLAAAQQITAANDLEVRKEALRVLIGASPGALSRLETKFELQPPDPADMEKWVQTAATESPRIKSQQESLEIARQEVEKNSGGHYPTLDITASRTYLDAGGSVQGFAIESTTNQVGLQFQMPLYQGGSISSKVRESAARLEETSQRLDQTRRQVSQQARETYLAVINGMARVQALEQARISNERALESTVIGYERGVRTGVDVLNAQRELFRTRRDLSQARYDYLISRLRLKAAAGTLQEQDLEDINRLLARQSPG</sequence>
<evidence type="ECO:0000256" key="2">
    <source>
        <dbReference type="ARBA" id="ARBA00007613"/>
    </source>
</evidence>
<accession>A0A1F6U1W0</accession>
<protein>
    <recommendedName>
        <fullName evidence="12">Channel protein TolC</fullName>
    </recommendedName>
</protein>
<organism evidence="10 11">
    <name type="scientific">Candidatus Muproteobacteria bacterium RIFCSPLOWO2_01_FULL_60_18</name>
    <dbReference type="NCBI Taxonomy" id="1817768"/>
    <lineage>
        <taxon>Bacteria</taxon>
        <taxon>Pseudomonadati</taxon>
        <taxon>Pseudomonadota</taxon>
        <taxon>Candidatus Muproteobacteria</taxon>
    </lineage>
</organism>
<dbReference type="InterPro" id="IPR051906">
    <property type="entry name" value="TolC-like"/>
</dbReference>